<evidence type="ECO:0000313" key="1">
    <source>
        <dbReference type="EMBL" id="KAJ1179674.1"/>
    </source>
</evidence>
<evidence type="ECO:0000313" key="2">
    <source>
        <dbReference type="Proteomes" id="UP001066276"/>
    </source>
</evidence>
<comment type="caution">
    <text evidence="1">The sequence shown here is derived from an EMBL/GenBank/DDBJ whole genome shotgun (WGS) entry which is preliminary data.</text>
</comment>
<organism evidence="1 2">
    <name type="scientific">Pleurodeles waltl</name>
    <name type="common">Iberian ribbed newt</name>
    <dbReference type="NCBI Taxonomy" id="8319"/>
    <lineage>
        <taxon>Eukaryota</taxon>
        <taxon>Metazoa</taxon>
        <taxon>Chordata</taxon>
        <taxon>Craniata</taxon>
        <taxon>Vertebrata</taxon>
        <taxon>Euteleostomi</taxon>
        <taxon>Amphibia</taxon>
        <taxon>Batrachia</taxon>
        <taxon>Caudata</taxon>
        <taxon>Salamandroidea</taxon>
        <taxon>Salamandridae</taxon>
        <taxon>Pleurodelinae</taxon>
        <taxon>Pleurodeles</taxon>
    </lineage>
</organism>
<protein>
    <submittedName>
        <fullName evidence="1">Uncharacterized protein</fullName>
    </submittedName>
</protein>
<dbReference type="EMBL" id="JANPWB010000006">
    <property type="protein sequence ID" value="KAJ1179674.1"/>
    <property type="molecule type" value="Genomic_DNA"/>
</dbReference>
<keyword evidence="2" id="KW-1185">Reference proteome</keyword>
<dbReference type="Proteomes" id="UP001066276">
    <property type="component" value="Chromosome 3_2"/>
</dbReference>
<gene>
    <name evidence="1" type="ORF">NDU88_004908</name>
</gene>
<name>A0AAV7TSL7_PLEWA</name>
<proteinExistence type="predicted"/>
<reference evidence="1" key="1">
    <citation type="journal article" date="2022" name="bioRxiv">
        <title>Sequencing and chromosome-scale assembly of the giantPleurodeles waltlgenome.</title>
        <authorList>
            <person name="Brown T."/>
            <person name="Elewa A."/>
            <person name="Iarovenko S."/>
            <person name="Subramanian E."/>
            <person name="Araus A.J."/>
            <person name="Petzold A."/>
            <person name="Susuki M."/>
            <person name="Suzuki K.-i.T."/>
            <person name="Hayashi T."/>
            <person name="Toyoda A."/>
            <person name="Oliveira C."/>
            <person name="Osipova E."/>
            <person name="Leigh N.D."/>
            <person name="Simon A."/>
            <person name="Yun M.H."/>
        </authorList>
    </citation>
    <scope>NUCLEOTIDE SEQUENCE</scope>
    <source>
        <strain evidence="1">20211129_DDA</strain>
        <tissue evidence="1">Liver</tissue>
    </source>
</reference>
<dbReference type="AlphaFoldDB" id="A0AAV7TSL7"/>
<sequence>MESKTTPSVLRLSKKLTRAISVVRWETYPSLRSRNDVGTADRRVDKPLIRKSARCRFVRVAWRGVTKIKNGLRSVRV</sequence>
<accession>A0AAV7TSL7</accession>